<feature type="compositionally biased region" description="Polar residues" evidence="2">
    <location>
        <begin position="1084"/>
        <end position="1094"/>
    </location>
</feature>
<dbReference type="GO" id="GO:0005737">
    <property type="term" value="C:cytoplasm"/>
    <property type="evidence" value="ECO:0007669"/>
    <property type="project" value="TreeGrafter"/>
</dbReference>
<feature type="region of interest" description="Disordered" evidence="2">
    <location>
        <begin position="739"/>
        <end position="769"/>
    </location>
</feature>
<dbReference type="Gene3D" id="1.10.287.1490">
    <property type="match status" value="1"/>
</dbReference>
<feature type="compositionally biased region" description="Basic and acidic residues" evidence="2">
    <location>
        <begin position="1010"/>
        <end position="1024"/>
    </location>
</feature>
<feature type="compositionally biased region" description="Basic and acidic residues" evidence="2">
    <location>
        <begin position="704"/>
        <end position="717"/>
    </location>
</feature>
<feature type="region of interest" description="Disordered" evidence="2">
    <location>
        <begin position="1797"/>
        <end position="1824"/>
    </location>
</feature>
<feature type="compositionally biased region" description="Basic and acidic residues" evidence="2">
    <location>
        <begin position="1109"/>
        <end position="1126"/>
    </location>
</feature>
<feature type="compositionally biased region" description="Polar residues" evidence="2">
    <location>
        <begin position="1436"/>
        <end position="1449"/>
    </location>
</feature>
<dbReference type="GeneID" id="110987082"/>
<dbReference type="OrthoDB" id="6287438at2759"/>
<feature type="compositionally biased region" description="Basic and acidic residues" evidence="2">
    <location>
        <begin position="1254"/>
        <end position="1279"/>
    </location>
</feature>
<feature type="compositionally biased region" description="Polar residues" evidence="2">
    <location>
        <begin position="693"/>
        <end position="703"/>
    </location>
</feature>
<protein>
    <submittedName>
        <fullName evidence="4">Nucleoprotein TPR-like isoform X1</fullName>
    </submittedName>
</protein>
<proteinExistence type="predicted"/>
<organism evidence="3 4">
    <name type="scientific">Acanthaster planci</name>
    <name type="common">Crown-of-thorns starfish</name>
    <dbReference type="NCBI Taxonomy" id="133434"/>
    <lineage>
        <taxon>Eukaryota</taxon>
        <taxon>Metazoa</taxon>
        <taxon>Echinodermata</taxon>
        <taxon>Eleutherozoa</taxon>
        <taxon>Asterozoa</taxon>
        <taxon>Asteroidea</taxon>
        <taxon>Valvatacea</taxon>
        <taxon>Valvatida</taxon>
        <taxon>Acanthasteridae</taxon>
        <taxon>Acanthaster</taxon>
    </lineage>
</organism>
<feature type="region of interest" description="Disordered" evidence="2">
    <location>
        <begin position="989"/>
        <end position="1126"/>
    </location>
</feature>
<feature type="compositionally biased region" description="Basic residues" evidence="2">
    <location>
        <begin position="739"/>
        <end position="750"/>
    </location>
</feature>
<feature type="region of interest" description="Disordered" evidence="2">
    <location>
        <begin position="679"/>
        <end position="717"/>
    </location>
</feature>
<feature type="region of interest" description="Disordered" evidence="2">
    <location>
        <begin position="1481"/>
        <end position="1542"/>
    </location>
</feature>
<feature type="coiled-coil region" evidence="1">
    <location>
        <begin position="2441"/>
        <end position="2496"/>
    </location>
</feature>
<feature type="coiled-coil region" evidence="1">
    <location>
        <begin position="399"/>
        <end position="499"/>
    </location>
</feature>
<feature type="region of interest" description="Disordered" evidence="2">
    <location>
        <begin position="919"/>
        <end position="944"/>
    </location>
</feature>
<reference evidence="4" key="1">
    <citation type="submission" date="2025-08" db="UniProtKB">
        <authorList>
            <consortium name="RefSeq"/>
        </authorList>
    </citation>
    <scope>IDENTIFICATION</scope>
</reference>
<dbReference type="RefSeq" id="XP_022105197.1">
    <property type="nucleotide sequence ID" value="XM_022249505.1"/>
</dbReference>
<feature type="compositionally biased region" description="Basic and acidic residues" evidence="2">
    <location>
        <begin position="1424"/>
        <end position="1435"/>
    </location>
</feature>
<dbReference type="GO" id="GO:0032982">
    <property type="term" value="C:myosin filament"/>
    <property type="evidence" value="ECO:0007669"/>
    <property type="project" value="TreeGrafter"/>
</dbReference>
<evidence type="ECO:0000256" key="1">
    <source>
        <dbReference type="SAM" id="Coils"/>
    </source>
</evidence>
<feature type="region of interest" description="Disordered" evidence="2">
    <location>
        <begin position="828"/>
        <end position="861"/>
    </location>
</feature>
<sequence length="2700" mass="308786">MESGDPDETDSIRAVLGKTQAQLRLEVERRKEMAVDRNNLLNKLKTTEGEKEDGRRPKEQARKIKLLEEQVQYLEGRLESCRQESALKMASIEGLLGNENAKLKTRDKDLRRKLQRERETNRQQADRVRDLTSELRKAQDGSKKEEMHHGGWMKYVRLPDQGEWPSIKFDTQQNKKALRHIFEQVEKEGGPPVNLEPSLFLHCVILFLWWKREATLKMMEESKKDSAKSEIEELGTLNTAVNQRVRALEDALGDCRLERQTFETTVSTNLNQLLKDKYDLSNKVARLEDTVSALHLDNNLLRAEVNDRSASQQARVKVDELTADLKARLQMSESELRETHLLKEQLEIDLRRESKRLQTLEQDARIKETVCKEHVEMMASFDARKVELETTTSQYQAKVWSLQHDLQNLEESHKVLKKERDSFLGQLTKALDELQDSTEKIKEQNYQIQQMSYDKDHCGEALKQKDKIIGNLRRDLANHEEAEAELTEEKEKRRSLEVISSNHERLVREMEERMRNEEVGSASLLAELCGAHAGERAQLERQIETLEMDREEMVDAIESLSNEKAALRADTQRLQLDFERVCKKLHTVIKRQAQRVLQTPGGAAVHPEASYVDAWTATDPEMKRASPVGGEGLDGPAGGGRSRDLEELFDLLNAVKDSAFSRLMFGVEGVATAFPEIQSGVSGGKEDLKDTRLQTSGNGSNEEYNPHERPRSDKARQIQRDVVAKLRAMALMMQARQKLRGRGRLGRGHRSHADDDEASHVDTPSKDDDCELVNEPLVTKLEIPLLFSPNEPNASEHVARTAENQKKANVRSPNVTGRMEEISEYQLPETPENVTGRGTEVSSCCQGQSDQTSSESENEDLLSTLERERERLKKELREIKNTEAQVQEQLEKERETHLLYLQRVSEYEEECARMQLEKEELLREPSDEISGDNNDETKGDSRSSALEVELERMFLEELAALKEENELLMTERFKQRMILDNRGERLQEHRGEIPPNALKPRIEVPPQNNTRERLRTQDGQEERWGSTMGPNTEKPAQRSQLEAAAEQPSKRMHHSTRGHPVTLPQVDGDTVVNHRRSPHGKNQMPRQQIQSFSGQPHRESFSSQGQEAKALESNRRMREAGHDKLRGSTDSEFLATVNASGQQRSQGCLEEFTGCMLDENKMSHQMNPSSVGSSATRSFVCNPYSSNCGNVSPMPEFEEPVQKTLIRGQEVPICSALAALDEEVKQVKNQKPRDAELDWSIGDDIVTVSSTSEPGDRPEADQDQEHYTSDAGLQRERRPNLRNLSRQDATIEMNHEDQQTPESQNRDRHSDEFRSNERGLRPEHLSNDSGSNLNALSKRHLQKQRPGDGCSRSESNFLESGQLSSILISTRSDLCHGSTLDWFKVSYPDTLEGGDNDCQMLSRYDGHRDKTAAEDELQRSLKNGIDDEKFDHAKTNDSGIESQTGSGKVTNKEKEKAGVLGNFSAEPGTVNVTSSLPKKIQVPTTHHTQHSREASGALNAERVNDKKQVLQSRKVPAPVRGAVTSQEVSDHDQQSTDQSSILNGNQQLQQNIHKTETSIEESPNYTQKLETELSENQESLLQVHRDRQKLQDQLTKALQTEVKLQKTVQGLQNKVDHLQIILNESAKLVASLQEEKEFLKTNFTTAEEERRRIQIDLRRVKRISDELEQQLKGSNEQGKFLKKKHDSMRRRYSSETERNAKLHKQVQELQRITDSEVPVMEDDRGGEKCGSEWDRLAAATNLNREQDDYGNLHKQEMSPKVSHLIPRSSIKEITELQYQLTEATDAESNLCEEDEGLRRQTGSGFNDNDFAFRDQGKNSMGSTLAAVQEDQKSQKMIKTQLEVAKREIQELREEGNLLEEENRRLQTWWIAETGKSTELQKEIADIRGQMPDLQKVRSMENFENLKEWRKSKQKEMELKRQLNEQIDITSDLESQVDDSRAVIKELEQERNILRDDFTNALQKQLQLKTQLGTLGDRCKLLTSKLDDSQAHAQSLKHEMEEYLEQDSQARDEEVRLLKTRLQELRVDRQERSEELAEVKLRTENLEALCKMHSKQKMKDDVDRMEAKANLLRLQAENQEMATRLLLLRRKETDFDQEAETQEASTVLNKEKVPPVENKPILVGSSLPITASKTTFSAALNQSSAVEEGRGSTILNGQKRVFTDTASGDEDRPDHTADDCEYHSLYVKEETDDKYKGLERAHADIMVCSDRLQELEKKLGTTVQILQEDLQAQTSYIFRLRESTETRLQQAVDITKQLSEESQQVIASMVEKSLDIRLKETKAPVGQKFKKMRRLLEHSISEQKKQAASIARLQQTQEKALLQHGALKIRLRQQTEKASGALSIWERERQSLKRQLEESYKSLKLIEKQICSTMHPSQNLGGLEVLEDRLLAQQADQMKALQKVVKNCPCRKEFKQERQESVNTKTIKDRQKITWNSYMKTLTELEKENRQLSLDLRLARESLETSKQECWRLQGSLQDASLRETELTGTLRQLQDQLKIEVEMQATLAKRSEDQEAEIFRLRRVLGKQSIKEDASTNSSQEQNTNGLNEMLTEFSREIQDHLESHMEKTQLQNETDDRKKIQELEWRLSSMNAKLSVDEITIQSLTDDNRRLRTMVYKLKERIANNQMSHFKDSRMDAVYQALARAQVRVVATSMADGTQTILTGANVFSNMAMTGLGARRLVTRHPMGSAGNSLGDSYD</sequence>
<dbReference type="KEGG" id="aplc:110987082"/>
<feature type="compositionally biased region" description="Basic and acidic residues" evidence="2">
    <location>
        <begin position="758"/>
        <end position="767"/>
    </location>
</feature>
<name>A0A8B7ZJJ6_ACAPL</name>
<dbReference type="Proteomes" id="UP000694845">
    <property type="component" value="Unplaced"/>
</dbReference>
<feature type="region of interest" description="Disordered" evidence="2">
    <location>
        <begin position="2146"/>
        <end position="2176"/>
    </location>
</feature>
<feature type="region of interest" description="Disordered" evidence="2">
    <location>
        <begin position="1229"/>
        <end position="1333"/>
    </location>
</feature>
<feature type="compositionally biased region" description="Basic and acidic residues" evidence="2">
    <location>
        <begin position="1293"/>
        <end position="1326"/>
    </location>
</feature>
<feature type="coiled-coil region" evidence="1">
    <location>
        <begin position="536"/>
        <end position="577"/>
    </location>
</feature>
<dbReference type="PANTHER" id="PTHR45615:SF40">
    <property type="entry name" value="MYOSIN HEAVY CHAIN, NON-MUSCLE"/>
    <property type="match status" value="1"/>
</dbReference>
<gene>
    <name evidence="4" type="primary">LOC110987082</name>
</gene>
<dbReference type="GO" id="GO:0016460">
    <property type="term" value="C:myosin II complex"/>
    <property type="evidence" value="ECO:0007669"/>
    <property type="project" value="TreeGrafter"/>
</dbReference>
<feature type="region of interest" description="Disordered" evidence="2">
    <location>
        <begin position="1680"/>
        <end position="1699"/>
    </location>
</feature>
<evidence type="ECO:0000313" key="4">
    <source>
        <dbReference type="RefSeq" id="XP_022105197.1"/>
    </source>
</evidence>
<feature type="coiled-coil region" evidence="1">
    <location>
        <begin position="2341"/>
        <end position="2368"/>
    </location>
</feature>
<keyword evidence="1" id="KW-0175">Coiled coil</keyword>
<feature type="region of interest" description="Disordered" evidence="2">
    <location>
        <begin position="1424"/>
        <end position="1453"/>
    </location>
</feature>
<feature type="compositionally biased region" description="Polar residues" evidence="2">
    <location>
        <begin position="840"/>
        <end position="855"/>
    </location>
</feature>
<feature type="region of interest" description="Disordered" evidence="2">
    <location>
        <begin position="106"/>
        <end position="148"/>
    </location>
</feature>
<dbReference type="GO" id="GO:0051015">
    <property type="term" value="F:actin filament binding"/>
    <property type="evidence" value="ECO:0007669"/>
    <property type="project" value="TreeGrafter"/>
</dbReference>
<evidence type="ECO:0000313" key="3">
    <source>
        <dbReference type="Proteomes" id="UP000694845"/>
    </source>
</evidence>
<feature type="coiled-coil region" evidence="1">
    <location>
        <begin position="1834"/>
        <end position="1868"/>
    </location>
</feature>
<feature type="compositionally biased region" description="Basic residues" evidence="2">
    <location>
        <begin position="1680"/>
        <end position="1691"/>
    </location>
</feature>
<dbReference type="PANTHER" id="PTHR45615">
    <property type="entry name" value="MYOSIN HEAVY CHAIN, NON-MUSCLE"/>
    <property type="match status" value="1"/>
</dbReference>
<evidence type="ECO:0000256" key="2">
    <source>
        <dbReference type="SAM" id="MobiDB-lite"/>
    </source>
</evidence>
<feature type="coiled-coil region" evidence="1">
    <location>
        <begin position="1905"/>
        <end position="2090"/>
    </location>
</feature>
<dbReference type="GO" id="GO:0000146">
    <property type="term" value="F:microfilament motor activity"/>
    <property type="evidence" value="ECO:0007669"/>
    <property type="project" value="TreeGrafter"/>
</dbReference>
<accession>A0A8B7ZJJ6</accession>
<keyword evidence="3" id="KW-1185">Reference proteome</keyword>